<dbReference type="PANTHER" id="PTHR11261">
    <property type="entry name" value="INTERPHOTORECEPTOR RETINOID-BINDING PROTEIN"/>
    <property type="match status" value="1"/>
</dbReference>
<keyword evidence="3" id="KW-1185">Reference proteome</keyword>
<dbReference type="SUPFAM" id="SSF52096">
    <property type="entry name" value="ClpP/crotonase"/>
    <property type="match status" value="1"/>
</dbReference>
<dbReference type="Gene3D" id="3.30.750.44">
    <property type="match status" value="1"/>
</dbReference>
<gene>
    <name evidence="2" type="ORF">RE431_10745</name>
</gene>
<feature type="domain" description="Tail specific protease" evidence="1">
    <location>
        <begin position="96"/>
        <end position="309"/>
    </location>
</feature>
<dbReference type="InterPro" id="IPR029045">
    <property type="entry name" value="ClpP/crotonase-like_dom_sf"/>
</dbReference>
<dbReference type="Pfam" id="PF11918">
    <property type="entry name" value="Peptidase_S41_N"/>
    <property type="match status" value="1"/>
</dbReference>
<evidence type="ECO:0000313" key="2">
    <source>
        <dbReference type="EMBL" id="MDR5591115.1"/>
    </source>
</evidence>
<dbReference type="EMBL" id="JAVJIU010000004">
    <property type="protein sequence ID" value="MDR5591115.1"/>
    <property type="molecule type" value="Genomic_DNA"/>
</dbReference>
<proteinExistence type="predicted"/>
<name>A0ABU1ERT8_9FLAO</name>
<dbReference type="RefSeq" id="WP_309561984.1">
    <property type="nucleotide sequence ID" value="NZ_JAVJIU010000004.1"/>
</dbReference>
<dbReference type="Gene3D" id="3.90.226.10">
    <property type="entry name" value="2-enoyl-CoA Hydratase, Chain A, domain 1"/>
    <property type="match status" value="1"/>
</dbReference>
<dbReference type="SMART" id="SM00245">
    <property type="entry name" value="TSPc"/>
    <property type="match status" value="1"/>
</dbReference>
<dbReference type="InterPro" id="IPR005151">
    <property type="entry name" value="Tail-specific_protease"/>
</dbReference>
<dbReference type="CDD" id="cd07563">
    <property type="entry name" value="Peptidase_S41_IRBP"/>
    <property type="match status" value="1"/>
</dbReference>
<sequence length="328" mass="37477">MKNLFLIIFILLSNISFSQNKDFDKSYKKELIDSIAYQLNDKYVFPDVAHLMASNLLKRLERGEYNEITNKKIFADSLKSHLFKVSKDKHIGVSYDEELALQLNKPKEEKNSAENFKRINERVRKFNYGFEELKIMKGNVGYVKITGFSPTKYGGKTATSAMQFVSNCDALIFDLRVNYGGDDTMIQLLISYLYSNEPVHLTDFYHRKENKTTQSWTLPYVQGKKMPNIPVYVLTSNKTISAGEEFAYDLKNLKRATLVGETTAGAANFGEEFVAKDNFIVWIPTGRAINPNTETNWEGKGVEPNIKINSEKALETAYKMALEKLEAE</sequence>
<evidence type="ECO:0000259" key="1">
    <source>
        <dbReference type="SMART" id="SM00245"/>
    </source>
</evidence>
<dbReference type="Proteomes" id="UP001257234">
    <property type="component" value="Unassembled WGS sequence"/>
</dbReference>
<accession>A0ABU1ERT8</accession>
<reference evidence="3" key="1">
    <citation type="submission" date="2023-07" db="EMBL/GenBank/DDBJ databases">
        <title>Christiangramia sp. SM2212., a novel bacterium of the family Flavobacteriaceae isolated from the sea sediment.</title>
        <authorList>
            <person name="Wang J."/>
            <person name="Zhang X."/>
        </authorList>
    </citation>
    <scope>NUCLEOTIDE SEQUENCE [LARGE SCALE GENOMIC DNA]</scope>
    <source>
        <strain evidence="3">SM2212</strain>
    </source>
</reference>
<comment type="caution">
    <text evidence="2">The sequence shown here is derived from an EMBL/GenBank/DDBJ whole genome shotgun (WGS) entry which is preliminary data.</text>
</comment>
<evidence type="ECO:0000313" key="3">
    <source>
        <dbReference type="Proteomes" id="UP001257234"/>
    </source>
</evidence>
<organism evidence="2 3">
    <name type="scientific">Christiangramia sediminicola</name>
    <dbReference type="NCBI Taxonomy" id="3073267"/>
    <lineage>
        <taxon>Bacteria</taxon>
        <taxon>Pseudomonadati</taxon>
        <taxon>Bacteroidota</taxon>
        <taxon>Flavobacteriia</taxon>
        <taxon>Flavobacteriales</taxon>
        <taxon>Flavobacteriaceae</taxon>
        <taxon>Christiangramia</taxon>
    </lineage>
</organism>
<protein>
    <submittedName>
        <fullName evidence="2">S41 family peptidase</fullName>
    </submittedName>
</protein>
<dbReference type="PANTHER" id="PTHR11261:SF3">
    <property type="entry name" value="RETINOL-BINDING PROTEIN 3"/>
    <property type="match status" value="1"/>
</dbReference>
<dbReference type="Pfam" id="PF03572">
    <property type="entry name" value="Peptidase_S41"/>
    <property type="match status" value="1"/>
</dbReference>